<dbReference type="InterPro" id="IPR012910">
    <property type="entry name" value="Plug_dom"/>
</dbReference>
<keyword evidence="12" id="KW-0675">Receptor</keyword>
<organism evidence="12 13">
    <name type="scientific">Pedobacter roseus</name>
    <dbReference type="NCBI Taxonomy" id="336820"/>
    <lineage>
        <taxon>Bacteria</taxon>
        <taxon>Pseudomonadati</taxon>
        <taxon>Bacteroidota</taxon>
        <taxon>Sphingobacteriia</taxon>
        <taxon>Sphingobacteriales</taxon>
        <taxon>Sphingobacteriaceae</taxon>
        <taxon>Pedobacter</taxon>
    </lineage>
</organism>
<protein>
    <submittedName>
        <fullName evidence="12">TonB-dependent receptor</fullName>
    </submittedName>
</protein>
<evidence type="ECO:0000256" key="7">
    <source>
        <dbReference type="PROSITE-ProRule" id="PRU01360"/>
    </source>
</evidence>
<accession>A0A7G9QDV5</accession>
<evidence type="ECO:0000256" key="8">
    <source>
        <dbReference type="SAM" id="MobiDB-lite"/>
    </source>
</evidence>
<evidence type="ECO:0000313" key="12">
    <source>
        <dbReference type="EMBL" id="QNN41530.1"/>
    </source>
</evidence>
<name>A0A7G9QDV5_9SPHI</name>
<dbReference type="InterPro" id="IPR041700">
    <property type="entry name" value="OMP_b-brl_3"/>
</dbReference>
<dbReference type="PANTHER" id="PTHR40980:SF4">
    <property type="entry name" value="TONB-DEPENDENT RECEPTOR-LIKE BETA-BARREL DOMAIN-CONTAINING PROTEIN"/>
    <property type="match status" value="1"/>
</dbReference>
<comment type="subcellular location">
    <subcellularLocation>
        <location evidence="1 7">Cell outer membrane</location>
        <topology evidence="1 7">Multi-pass membrane protein</topology>
    </subcellularLocation>
</comment>
<keyword evidence="4 7" id="KW-0812">Transmembrane</keyword>
<keyword evidence="9" id="KW-0732">Signal</keyword>
<comment type="similarity">
    <text evidence="7">Belongs to the TonB-dependent receptor family.</text>
</comment>
<evidence type="ECO:0000313" key="13">
    <source>
        <dbReference type="Proteomes" id="UP000515806"/>
    </source>
</evidence>
<dbReference type="InterPro" id="IPR037066">
    <property type="entry name" value="Plug_dom_sf"/>
</dbReference>
<sequence>MKTYIILILVFLSTGTIAVQAQAPANVIDSVSLKFTGKVIDSVTKEPLIYAQVVINNGQKQVMQALTDTLGKFEVKIKAGTYQVKVFYMGNENQVFNLAIPASPDHVFSKVFNVKIKTELLNEVSVYAKRKIIENTAEKIVYHVDRDPMAKNKSLSEVIKKVPLVTVDFKGVPSLKGSEKVQVQVNGRSVTDYAIPVDQALKMIPTANVESVEVITNPGAASDGESLAGIINIITKNKFSLGGNLTVGVESTIGKSYNTKPTLNFTYGVGKLNFSLNGSYTNFKTQGFSNQLYSRNNFLQAQQGNLGYNGNPVYVNSGLFYDISKNESLNAGLTASNSPYTFSQALQTNINDQGITNLFNRFSDNVVKSQSLSANVDYKLKLDKPGKEFTIGALFTAGKQDNLNNSFNNYLSGTAPSTLQELSNNNNTMRTVILQSDYKFPLGKHKLQAGLKITNRHFDSQYQNMMSSQSTTASTDEYAYDQGIYAAFGQVQLALPKKWVMIGGIRYERTQNDAQFISTNSNVSRGFNSVLPTYVIGKNLKNGMISLTYSYKISRPGISFLNPFQNFVNANTVSQGNPDLLPEHKNGLSMAFSHNAGKVYLYVDASADFWSDYILRVNQLVNNINQISYKNIGSYKQFGTSANLNLTITKALSLTVGGTLNLISTNDAAFNATYNEKLNFNGSFIGTYNFKGGYNLQAEYYLYSNNYFFQSRTELPNTSSIGLNKSFMKDRINVSVGVINPLNSKMEYNMLNINGGLTNQNIQTVYGRGLTFGFSYQFGNDKVNKKSRTNIKDNDTKEGSTNPIGF</sequence>
<dbReference type="SUPFAM" id="SSF49464">
    <property type="entry name" value="Carboxypeptidase regulatory domain-like"/>
    <property type="match status" value="1"/>
</dbReference>
<keyword evidence="3 7" id="KW-1134">Transmembrane beta strand</keyword>
<dbReference type="Pfam" id="PF14905">
    <property type="entry name" value="OMP_b-brl_3"/>
    <property type="match status" value="1"/>
</dbReference>
<keyword evidence="2 7" id="KW-0813">Transport</keyword>
<feature type="region of interest" description="Disordered" evidence="8">
    <location>
        <begin position="787"/>
        <end position="806"/>
    </location>
</feature>
<keyword evidence="6 7" id="KW-0998">Cell outer membrane</keyword>
<feature type="domain" description="Outer membrane protein beta-barrel" evidence="11">
    <location>
        <begin position="381"/>
        <end position="776"/>
    </location>
</feature>
<dbReference type="EMBL" id="CP060723">
    <property type="protein sequence ID" value="QNN41530.1"/>
    <property type="molecule type" value="Genomic_DNA"/>
</dbReference>
<dbReference type="Proteomes" id="UP000515806">
    <property type="component" value="Chromosome"/>
</dbReference>
<dbReference type="Pfam" id="PF07715">
    <property type="entry name" value="Plug"/>
    <property type="match status" value="1"/>
</dbReference>
<reference evidence="12 13" key="1">
    <citation type="submission" date="2020-08" db="EMBL/GenBank/DDBJ databases">
        <title>Genome sequence of Pedobacter roseus KACC 11594T.</title>
        <authorList>
            <person name="Hyun D.-W."/>
            <person name="Bae J.-W."/>
        </authorList>
    </citation>
    <scope>NUCLEOTIDE SEQUENCE [LARGE SCALE GENOMIC DNA]</scope>
    <source>
        <strain evidence="12 13">KACC 11594</strain>
    </source>
</reference>
<feature type="domain" description="TonB-dependent receptor plug" evidence="10">
    <location>
        <begin position="145"/>
        <end position="228"/>
    </location>
</feature>
<evidence type="ECO:0000256" key="4">
    <source>
        <dbReference type="ARBA" id="ARBA00022692"/>
    </source>
</evidence>
<dbReference type="InterPro" id="IPR039426">
    <property type="entry name" value="TonB-dep_rcpt-like"/>
</dbReference>
<dbReference type="Gene3D" id="2.40.170.20">
    <property type="entry name" value="TonB-dependent receptor, beta-barrel domain"/>
    <property type="match status" value="1"/>
</dbReference>
<dbReference type="GO" id="GO:0009279">
    <property type="term" value="C:cell outer membrane"/>
    <property type="evidence" value="ECO:0007669"/>
    <property type="project" value="UniProtKB-SubCell"/>
</dbReference>
<feature type="signal peptide" evidence="9">
    <location>
        <begin position="1"/>
        <end position="21"/>
    </location>
</feature>
<evidence type="ECO:0000259" key="11">
    <source>
        <dbReference type="Pfam" id="PF14905"/>
    </source>
</evidence>
<dbReference type="KEGG" id="proe:H9L23_20860"/>
<evidence type="ECO:0000256" key="3">
    <source>
        <dbReference type="ARBA" id="ARBA00022452"/>
    </source>
</evidence>
<evidence type="ECO:0000259" key="10">
    <source>
        <dbReference type="Pfam" id="PF07715"/>
    </source>
</evidence>
<dbReference type="PANTHER" id="PTHR40980">
    <property type="entry name" value="PLUG DOMAIN-CONTAINING PROTEIN"/>
    <property type="match status" value="1"/>
</dbReference>
<dbReference type="Gene3D" id="2.60.40.1120">
    <property type="entry name" value="Carboxypeptidase-like, regulatory domain"/>
    <property type="match status" value="1"/>
</dbReference>
<evidence type="ECO:0000256" key="9">
    <source>
        <dbReference type="SAM" id="SignalP"/>
    </source>
</evidence>
<evidence type="ECO:0000256" key="1">
    <source>
        <dbReference type="ARBA" id="ARBA00004571"/>
    </source>
</evidence>
<evidence type="ECO:0000256" key="5">
    <source>
        <dbReference type="ARBA" id="ARBA00023136"/>
    </source>
</evidence>
<keyword evidence="13" id="KW-1185">Reference proteome</keyword>
<gene>
    <name evidence="12" type="ORF">H9L23_20860</name>
</gene>
<dbReference type="InterPro" id="IPR008969">
    <property type="entry name" value="CarboxyPept-like_regulatory"/>
</dbReference>
<dbReference type="Pfam" id="PF13715">
    <property type="entry name" value="CarbopepD_reg_2"/>
    <property type="match status" value="1"/>
</dbReference>
<keyword evidence="5 7" id="KW-0472">Membrane</keyword>
<dbReference type="AlphaFoldDB" id="A0A7G9QDV5"/>
<evidence type="ECO:0000256" key="6">
    <source>
        <dbReference type="ARBA" id="ARBA00023237"/>
    </source>
</evidence>
<dbReference type="RefSeq" id="WP_187592136.1">
    <property type="nucleotide sequence ID" value="NZ_CP060723.1"/>
</dbReference>
<evidence type="ECO:0000256" key="2">
    <source>
        <dbReference type="ARBA" id="ARBA00022448"/>
    </source>
</evidence>
<proteinExistence type="inferred from homology"/>
<dbReference type="SUPFAM" id="SSF56935">
    <property type="entry name" value="Porins"/>
    <property type="match status" value="1"/>
</dbReference>
<dbReference type="PROSITE" id="PS52016">
    <property type="entry name" value="TONB_DEPENDENT_REC_3"/>
    <property type="match status" value="1"/>
</dbReference>
<dbReference type="InterPro" id="IPR036942">
    <property type="entry name" value="Beta-barrel_TonB_sf"/>
</dbReference>
<dbReference type="Gene3D" id="2.170.130.10">
    <property type="entry name" value="TonB-dependent receptor, plug domain"/>
    <property type="match status" value="1"/>
</dbReference>
<feature type="chain" id="PRO_5028987486" evidence="9">
    <location>
        <begin position="22"/>
        <end position="806"/>
    </location>
</feature>